<evidence type="ECO:0000313" key="3">
    <source>
        <dbReference type="Proteomes" id="UP001603857"/>
    </source>
</evidence>
<reference evidence="2 3" key="1">
    <citation type="submission" date="2024-08" db="EMBL/GenBank/DDBJ databases">
        <title>Insights into the chromosomal genome structure of Flemingia macrophylla.</title>
        <authorList>
            <person name="Ding Y."/>
            <person name="Zhao Y."/>
            <person name="Bi W."/>
            <person name="Wu M."/>
            <person name="Zhao G."/>
            <person name="Gong Y."/>
            <person name="Li W."/>
            <person name="Zhang P."/>
        </authorList>
    </citation>
    <scope>NUCLEOTIDE SEQUENCE [LARGE SCALE GENOMIC DNA]</scope>
    <source>
        <strain evidence="2">DYQJB</strain>
        <tissue evidence="2">Leaf</tissue>
    </source>
</reference>
<dbReference type="PANTHER" id="PTHR46929:SF3">
    <property type="entry name" value="MYB_SANT-LIKE DOMAIN-CONTAINING PROTEIN"/>
    <property type="match status" value="1"/>
</dbReference>
<gene>
    <name evidence="2" type="ORF">Fmac_008563</name>
</gene>
<dbReference type="Proteomes" id="UP001603857">
    <property type="component" value="Unassembled WGS sequence"/>
</dbReference>
<protein>
    <submittedName>
        <fullName evidence="2">Uncharacterized protein</fullName>
    </submittedName>
</protein>
<name>A0ABD1MYY3_9FABA</name>
<evidence type="ECO:0000313" key="2">
    <source>
        <dbReference type="EMBL" id="KAL2340623.1"/>
    </source>
</evidence>
<dbReference type="EMBL" id="JBGMDY010000003">
    <property type="protein sequence ID" value="KAL2340623.1"/>
    <property type="molecule type" value="Genomic_DNA"/>
</dbReference>
<feature type="compositionally biased region" description="Polar residues" evidence="1">
    <location>
        <begin position="79"/>
        <end position="92"/>
    </location>
</feature>
<keyword evidence="3" id="KW-1185">Reference proteome</keyword>
<dbReference type="AlphaFoldDB" id="A0ABD1MYY3"/>
<organism evidence="2 3">
    <name type="scientific">Flemingia macrophylla</name>
    <dbReference type="NCBI Taxonomy" id="520843"/>
    <lineage>
        <taxon>Eukaryota</taxon>
        <taxon>Viridiplantae</taxon>
        <taxon>Streptophyta</taxon>
        <taxon>Embryophyta</taxon>
        <taxon>Tracheophyta</taxon>
        <taxon>Spermatophyta</taxon>
        <taxon>Magnoliopsida</taxon>
        <taxon>eudicotyledons</taxon>
        <taxon>Gunneridae</taxon>
        <taxon>Pentapetalae</taxon>
        <taxon>rosids</taxon>
        <taxon>fabids</taxon>
        <taxon>Fabales</taxon>
        <taxon>Fabaceae</taxon>
        <taxon>Papilionoideae</taxon>
        <taxon>50 kb inversion clade</taxon>
        <taxon>NPAAA clade</taxon>
        <taxon>indigoferoid/millettioid clade</taxon>
        <taxon>Phaseoleae</taxon>
        <taxon>Flemingia</taxon>
    </lineage>
</organism>
<dbReference type="PANTHER" id="PTHR46929">
    <property type="entry name" value="EXPRESSED PROTEIN"/>
    <property type="match status" value="1"/>
</dbReference>
<proteinExistence type="predicted"/>
<sequence length="148" mass="16635">MIIVDNENAWNEYVIAHKEARQFRFKVITNRDDIVDLCAKDRATGHGAETTMDANEAMNIKINEVDSATRETIDLDEPGSTTQRRGQPLTSIDIQPQRRKIGEKDGIANSLKEIAESLKQFVKVLDDKADEDVIQEVLAEVSLIPDLN</sequence>
<evidence type="ECO:0000256" key="1">
    <source>
        <dbReference type="SAM" id="MobiDB-lite"/>
    </source>
</evidence>
<comment type="caution">
    <text evidence="2">The sequence shown here is derived from an EMBL/GenBank/DDBJ whole genome shotgun (WGS) entry which is preliminary data.</text>
</comment>
<accession>A0ABD1MYY3</accession>
<feature type="region of interest" description="Disordered" evidence="1">
    <location>
        <begin position="69"/>
        <end position="92"/>
    </location>
</feature>